<dbReference type="InterPro" id="IPR046492">
    <property type="entry name" value="DUF6585"/>
</dbReference>
<reference evidence="2" key="1">
    <citation type="submission" date="2020-01" db="EMBL/GenBank/DDBJ databases">
        <title>Insect and environment-associated Actinomycetes.</title>
        <authorList>
            <person name="Currrie C."/>
            <person name="Chevrette M."/>
            <person name="Carlson C."/>
            <person name="Stubbendieck R."/>
            <person name="Wendt-Pienkowski E."/>
        </authorList>
    </citation>
    <scope>NUCLEOTIDE SEQUENCE</scope>
    <source>
        <strain evidence="2">SID12501</strain>
    </source>
</reference>
<accession>A0A6B3C0G6</accession>
<feature type="transmembrane region" description="Helical" evidence="1">
    <location>
        <begin position="37"/>
        <end position="59"/>
    </location>
</feature>
<evidence type="ECO:0000256" key="1">
    <source>
        <dbReference type="SAM" id="Phobius"/>
    </source>
</evidence>
<evidence type="ECO:0000313" key="2">
    <source>
        <dbReference type="EMBL" id="NEC90223.1"/>
    </source>
</evidence>
<sequence length="275" mass="29826">MGARNLWDEIPETVPGAAVARQLGAGRYAFRTRTSAVSWWGSFMLLLVTAFCVMMFFVISGESEWTNAILFIILGACTFLGAIAVPLVARFRPVVWCAVFENGVVYQYGSQPPIAGAWDEITGCQRQATDLVRNGVTMSTTHSVYVQMPAGNFMVSGDTPDAQEISALIANSWVEIQNRIAEEDATVRMVELGALLETGGRVEFGPFTVSLAGLEHGGTVMDWKKISEVELMGSTVCVVVTGERKPVREPVAAVPDAVLFLTVSDALRQAARQTR</sequence>
<dbReference type="EMBL" id="JAAGLU010000030">
    <property type="protein sequence ID" value="NEC90223.1"/>
    <property type="molecule type" value="Genomic_DNA"/>
</dbReference>
<keyword evidence="1" id="KW-0472">Membrane</keyword>
<keyword evidence="1" id="KW-0812">Transmembrane</keyword>
<dbReference type="Pfam" id="PF20226">
    <property type="entry name" value="DUF6585"/>
    <property type="match status" value="1"/>
</dbReference>
<protein>
    <submittedName>
        <fullName evidence="2">Uncharacterized protein</fullName>
    </submittedName>
</protein>
<comment type="caution">
    <text evidence="2">The sequence shown here is derived from an EMBL/GenBank/DDBJ whole genome shotgun (WGS) entry which is preliminary data.</text>
</comment>
<proteinExistence type="predicted"/>
<name>A0A6B3C0G6_9ACTN</name>
<keyword evidence="1" id="KW-1133">Transmembrane helix</keyword>
<gene>
    <name evidence="2" type="ORF">G3I71_31490</name>
</gene>
<dbReference type="AlphaFoldDB" id="A0A6B3C0G6"/>
<feature type="transmembrane region" description="Helical" evidence="1">
    <location>
        <begin position="65"/>
        <end position="89"/>
    </location>
</feature>
<organism evidence="2">
    <name type="scientific">Streptomyces sp. SID12501</name>
    <dbReference type="NCBI Taxonomy" id="2706042"/>
    <lineage>
        <taxon>Bacteria</taxon>
        <taxon>Bacillati</taxon>
        <taxon>Actinomycetota</taxon>
        <taxon>Actinomycetes</taxon>
        <taxon>Kitasatosporales</taxon>
        <taxon>Streptomycetaceae</taxon>
        <taxon>Streptomyces</taxon>
    </lineage>
</organism>